<evidence type="ECO:0000313" key="2">
    <source>
        <dbReference type="EMBL" id="MBP0047656.1"/>
    </source>
</evidence>
<dbReference type="EMBL" id="JACVEW010000003">
    <property type="protein sequence ID" value="MBP0047656.1"/>
    <property type="molecule type" value="Genomic_DNA"/>
</dbReference>
<organism evidence="2 3">
    <name type="scientific">Marinobacterium alkalitolerans</name>
    <dbReference type="NCBI Taxonomy" id="1542925"/>
    <lineage>
        <taxon>Bacteria</taxon>
        <taxon>Pseudomonadati</taxon>
        <taxon>Pseudomonadota</taxon>
        <taxon>Gammaproteobacteria</taxon>
        <taxon>Oceanospirillales</taxon>
        <taxon>Oceanospirillaceae</taxon>
        <taxon>Marinobacterium</taxon>
    </lineage>
</organism>
<evidence type="ECO:0000313" key="3">
    <source>
        <dbReference type="Proteomes" id="UP000810171"/>
    </source>
</evidence>
<dbReference type="InterPro" id="IPR011112">
    <property type="entry name" value="Rho-like_N"/>
</dbReference>
<dbReference type="SMART" id="SM00959">
    <property type="entry name" value="Rho_N"/>
    <property type="match status" value="1"/>
</dbReference>
<dbReference type="InterPro" id="IPR036269">
    <property type="entry name" value="Rho_N_sf"/>
</dbReference>
<dbReference type="Gene3D" id="1.10.720.10">
    <property type="match status" value="1"/>
</dbReference>
<accession>A0ABS3Z7S8</accession>
<evidence type="ECO:0000259" key="1">
    <source>
        <dbReference type="SMART" id="SM00959"/>
    </source>
</evidence>
<dbReference type="Pfam" id="PF07498">
    <property type="entry name" value="Rho_N"/>
    <property type="match status" value="1"/>
</dbReference>
<keyword evidence="3" id="KW-1185">Reference proteome</keyword>
<sequence>MSMAKKTDLIVLELTSAIVMEGEIVTAGNLIEVTEKEARNLLARGKAVVADEQDVESAADADLTEMTVADLQKLAGDIGVEGFKSMKKDELIAAIEAASEASE</sequence>
<comment type="caution">
    <text evidence="2">The sequence shown here is derived from an EMBL/GenBank/DDBJ whole genome shotgun (WGS) entry which is preliminary data.</text>
</comment>
<name>A0ABS3Z7S8_9GAMM</name>
<reference evidence="2 3" key="1">
    <citation type="submission" date="2020-09" db="EMBL/GenBank/DDBJ databases">
        <authorList>
            <person name="Tanuku N.R.S."/>
        </authorList>
    </citation>
    <scope>NUCLEOTIDE SEQUENCE [LARGE SCALE GENOMIC DNA]</scope>
    <source>
        <strain evidence="2 3">AK62</strain>
    </source>
</reference>
<gene>
    <name evidence="2" type="ORF">H9C73_02815</name>
</gene>
<feature type="domain" description="Rho termination factor-like N-terminal" evidence="1">
    <location>
        <begin position="62"/>
        <end position="103"/>
    </location>
</feature>
<dbReference type="Proteomes" id="UP000810171">
    <property type="component" value="Unassembled WGS sequence"/>
</dbReference>
<proteinExistence type="predicted"/>
<protein>
    <submittedName>
        <fullName evidence="2">Rho termination factor N-terminal domain-containing protein</fullName>
    </submittedName>
</protein>
<dbReference type="SUPFAM" id="SSF68912">
    <property type="entry name" value="Rho N-terminal domain-like"/>
    <property type="match status" value="1"/>
</dbReference>